<organism evidence="7 8">
    <name type="scientific">Pseudonaja textilis</name>
    <name type="common">Eastern brown snake</name>
    <dbReference type="NCBI Taxonomy" id="8673"/>
    <lineage>
        <taxon>Eukaryota</taxon>
        <taxon>Metazoa</taxon>
        <taxon>Chordata</taxon>
        <taxon>Craniata</taxon>
        <taxon>Vertebrata</taxon>
        <taxon>Euteleostomi</taxon>
        <taxon>Lepidosauria</taxon>
        <taxon>Squamata</taxon>
        <taxon>Bifurcata</taxon>
        <taxon>Unidentata</taxon>
        <taxon>Episquamata</taxon>
        <taxon>Toxicofera</taxon>
        <taxon>Serpentes</taxon>
        <taxon>Colubroidea</taxon>
        <taxon>Elapidae</taxon>
        <taxon>Hydrophiinae</taxon>
        <taxon>Pseudonaja</taxon>
    </lineage>
</organism>
<evidence type="ECO:0000313" key="7">
    <source>
        <dbReference type="Ensembl" id="ENSPTXP00000006671.1"/>
    </source>
</evidence>
<dbReference type="GO" id="GO:0035456">
    <property type="term" value="P:response to interferon-beta"/>
    <property type="evidence" value="ECO:0007669"/>
    <property type="project" value="Ensembl"/>
</dbReference>
<dbReference type="GO" id="GO:0075523">
    <property type="term" value="P:viral translational frameshifting"/>
    <property type="evidence" value="ECO:0007669"/>
    <property type="project" value="Ensembl"/>
</dbReference>
<dbReference type="GO" id="GO:2001125">
    <property type="term" value="P:negative regulation of translational frameshifting"/>
    <property type="evidence" value="ECO:0007669"/>
    <property type="project" value="Ensembl"/>
</dbReference>
<evidence type="ECO:0000256" key="2">
    <source>
        <dbReference type="ARBA" id="ARBA00004201"/>
    </source>
</evidence>
<dbReference type="OMA" id="PVPKDKM"/>
<accession>A0A670Y4A5</accession>
<dbReference type="GeneTree" id="ENSGT00390000005065"/>
<dbReference type="GO" id="GO:0006449">
    <property type="term" value="P:regulation of translational termination"/>
    <property type="evidence" value="ECO:0007669"/>
    <property type="project" value="Ensembl"/>
</dbReference>
<evidence type="ECO:0000256" key="1">
    <source>
        <dbReference type="ARBA" id="ARBA00004123"/>
    </source>
</evidence>
<dbReference type="PANTHER" id="PTHR16135">
    <property type="entry name" value="REPRESSOR OF YIELD OF DENV PROTEIN"/>
    <property type="match status" value="1"/>
</dbReference>
<dbReference type="GO" id="GO:1990825">
    <property type="term" value="F:sequence-specific mRNA binding"/>
    <property type="evidence" value="ECO:0007669"/>
    <property type="project" value="Ensembl"/>
</dbReference>
<dbReference type="GO" id="GO:0000932">
    <property type="term" value="C:P-body"/>
    <property type="evidence" value="ECO:0007669"/>
    <property type="project" value="UniProtKB-SubCell"/>
</dbReference>
<sequence length="331" mass="37688">MYALRERQDEVELEKSVRRLREKFYGKVSITDAVILMRTFHNNHDLVCKYIILDIKKTEGIETEDEKKLSGDPIALKVVNKLKEEEEQLKQDTRGKDDKKIKEVAKQLMPLTKENLQMFNNAENNRIPPVVRQFSCQPCDQMWWRQVPERKQVSRCHRCGTRYDPVPYDKMWGTAVFKCSSCGHTFRGSAQMGTPSPCFQCHTPVLPSFILPPRKLPGPRGRQQHSCFAEDCYNRSAGFNTLLKMQTAPSAGLYGILSGEPHVPGTSCVHPRSRMKNHLPKVIHPSQEHDSTGSTVNTCISQGSLACLDIDDLILEDLKEQDEENDSEGSN</sequence>
<protein>
    <submittedName>
        <fullName evidence="7">Shiftless antiviral inhibitor of ribosomal frameshifting</fullName>
    </submittedName>
</protein>
<dbReference type="Proteomes" id="UP000472273">
    <property type="component" value="Unplaced"/>
</dbReference>
<gene>
    <name evidence="7" type="primary">SHFL</name>
</gene>
<dbReference type="GO" id="GO:0034342">
    <property type="term" value="P:response to type III interferon"/>
    <property type="evidence" value="ECO:0007669"/>
    <property type="project" value="Ensembl"/>
</dbReference>
<keyword evidence="6" id="KW-0539">Nucleus</keyword>
<name>A0A670Y4A5_PSETE</name>
<dbReference type="GO" id="GO:0005654">
    <property type="term" value="C:nucleoplasm"/>
    <property type="evidence" value="ECO:0007669"/>
    <property type="project" value="Ensembl"/>
</dbReference>
<dbReference type="Ensembl" id="ENSPTXT00000006893.1">
    <property type="protein sequence ID" value="ENSPTXP00000006671.1"/>
    <property type="gene ID" value="ENSPTXG00000004878.1"/>
</dbReference>
<dbReference type="GO" id="GO:0034340">
    <property type="term" value="P:response to type I interferon"/>
    <property type="evidence" value="ECO:0007669"/>
    <property type="project" value="Ensembl"/>
</dbReference>
<dbReference type="PANTHER" id="PTHR16135:SF2">
    <property type="entry name" value="SHIFTLESS ANTIVIRAL INHIBITOR OF RIBOSOMAL FRAMESHIFTING PROTEIN"/>
    <property type="match status" value="1"/>
</dbReference>
<dbReference type="SUPFAM" id="SSF48695">
    <property type="entry name" value="Multiheme cytochromes"/>
    <property type="match status" value="1"/>
</dbReference>
<comment type="subcellular location">
    <subcellularLocation>
        <location evidence="2">Cytoplasm</location>
        <location evidence="2">P-body</location>
    </subcellularLocation>
    <subcellularLocation>
        <location evidence="1">Nucleus</location>
    </subcellularLocation>
</comment>
<reference evidence="7" key="2">
    <citation type="submission" date="2025-09" db="UniProtKB">
        <authorList>
            <consortium name="Ensembl"/>
        </authorList>
    </citation>
    <scope>IDENTIFICATION</scope>
</reference>
<keyword evidence="5" id="KW-0694">RNA-binding</keyword>
<dbReference type="InterPro" id="IPR036280">
    <property type="entry name" value="Multihaem_cyt_sf"/>
</dbReference>
<dbReference type="GO" id="GO:0045071">
    <property type="term" value="P:negative regulation of viral genome replication"/>
    <property type="evidence" value="ECO:0007669"/>
    <property type="project" value="Ensembl"/>
</dbReference>
<dbReference type="Pfam" id="PF15135">
    <property type="entry name" value="UPF0515"/>
    <property type="match status" value="2"/>
</dbReference>
<evidence type="ECO:0000256" key="4">
    <source>
        <dbReference type="ARBA" id="ARBA00022490"/>
    </source>
</evidence>
<reference evidence="7" key="1">
    <citation type="submission" date="2025-08" db="UniProtKB">
        <authorList>
            <consortium name="Ensembl"/>
        </authorList>
    </citation>
    <scope>IDENTIFICATION</scope>
</reference>
<dbReference type="GO" id="GO:0005829">
    <property type="term" value="C:cytosol"/>
    <property type="evidence" value="ECO:0007669"/>
    <property type="project" value="Ensembl"/>
</dbReference>
<dbReference type="GO" id="GO:0043022">
    <property type="term" value="F:ribosome binding"/>
    <property type="evidence" value="ECO:0007669"/>
    <property type="project" value="Ensembl"/>
</dbReference>
<evidence type="ECO:0000256" key="6">
    <source>
        <dbReference type="ARBA" id="ARBA00023242"/>
    </source>
</evidence>
<dbReference type="AlphaFoldDB" id="A0A670Y4A5"/>
<evidence type="ECO:0000256" key="5">
    <source>
        <dbReference type="ARBA" id="ARBA00022884"/>
    </source>
</evidence>
<dbReference type="InterPro" id="IPR026795">
    <property type="entry name" value="SHFL"/>
</dbReference>
<keyword evidence="4" id="KW-0963">Cytoplasm</keyword>
<comment type="similarity">
    <text evidence="3">Belongs to the SHFL family.</text>
</comment>
<dbReference type="GO" id="GO:0034341">
    <property type="term" value="P:response to type II interferon"/>
    <property type="evidence" value="ECO:0007669"/>
    <property type="project" value="Ensembl"/>
</dbReference>
<proteinExistence type="inferred from homology"/>
<dbReference type="GO" id="GO:0051607">
    <property type="term" value="P:defense response to virus"/>
    <property type="evidence" value="ECO:0007669"/>
    <property type="project" value="Ensembl"/>
</dbReference>
<evidence type="ECO:0000256" key="3">
    <source>
        <dbReference type="ARBA" id="ARBA00005469"/>
    </source>
</evidence>
<keyword evidence="8" id="KW-1185">Reference proteome</keyword>
<evidence type="ECO:0000313" key="8">
    <source>
        <dbReference type="Proteomes" id="UP000472273"/>
    </source>
</evidence>